<evidence type="ECO:0000256" key="1">
    <source>
        <dbReference type="SAM" id="MobiDB-lite"/>
    </source>
</evidence>
<keyword evidence="4" id="KW-1185">Reference proteome</keyword>
<feature type="region of interest" description="Disordered" evidence="1">
    <location>
        <begin position="162"/>
        <end position="246"/>
    </location>
</feature>
<protein>
    <submittedName>
        <fullName evidence="3">Uncharacterized protein</fullName>
    </submittedName>
</protein>
<gene>
    <name evidence="3" type="ORF">CC86DRAFT_461038</name>
</gene>
<dbReference type="AlphaFoldDB" id="A0A6A6ZCZ0"/>
<evidence type="ECO:0000256" key="2">
    <source>
        <dbReference type="SAM" id="SignalP"/>
    </source>
</evidence>
<dbReference type="EMBL" id="MU006251">
    <property type="protein sequence ID" value="KAF2818553.1"/>
    <property type="molecule type" value="Genomic_DNA"/>
</dbReference>
<reference evidence="3" key="1">
    <citation type="journal article" date="2020" name="Stud. Mycol.">
        <title>101 Dothideomycetes genomes: a test case for predicting lifestyles and emergence of pathogens.</title>
        <authorList>
            <person name="Haridas S."/>
            <person name="Albert R."/>
            <person name="Binder M."/>
            <person name="Bloem J."/>
            <person name="Labutti K."/>
            <person name="Salamov A."/>
            <person name="Andreopoulos B."/>
            <person name="Baker S."/>
            <person name="Barry K."/>
            <person name="Bills G."/>
            <person name="Bluhm B."/>
            <person name="Cannon C."/>
            <person name="Castanera R."/>
            <person name="Culley D."/>
            <person name="Daum C."/>
            <person name="Ezra D."/>
            <person name="Gonzalez J."/>
            <person name="Henrissat B."/>
            <person name="Kuo A."/>
            <person name="Liang C."/>
            <person name="Lipzen A."/>
            <person name="Lutzoni F."/>
            <person name="Magnuson J."/>
            <person name="Mondo S."/>
            <person name="Nolan M."/>
            <person name="Ohm R."/>
            <person name="Pangilinan J."/>
            <person name="Park H.-J."/>
            <person name="Ramirez L."/>
            <person name="Alfaro M."/>
            <person name="Sun H."/>
            <person name="Tritt A."/>
            <person name="Yoshinaga Y."/>
            <person name="Zwiers L.-H."/>
            <person name="Turgeon B."/>
            <person name="Goodwin S."/>
            <person name="Spatafora J."/>
            <person name="Crous P."/>
            <person name="Grigoriev I."/>
        </authorList>
    </citation>
    <scope>NUCLEOTIDE SEQUENCE</scope>
    <source>
        <strain evidence="3">CBS 113818</strain>
    </source>
</reference>
<feature type="chain" id="PRO_5025401228" evidence="2">
    <location>
        <begin position="16"/>
        <end position="446"/>
    </location>
</feature>
<name>A0A6A6ZCZ0_9PLEO</name>
<keyword evidence="2" id="KW-0732">Signal</keyword>
<feature type="region of interest" description="Disordered" evidence="1">
    <location>
        <begin position="270"/>
        <end position="292"/>
    </location>
</feature>
<dbReference type="Proteomes" id="UP000799424">
    <property type="component" value="Unassembled WGS sequence"/>
</dbReference>
<dbReference type="OrthoDB" id="3770334at2759"/>
<sequence length="446" mass="47557">MLFATILSLVGLANGAAISSGGTALTSSYTTPSRWLSSTRTSNDFGGTRSVQRNVGRFAQASAMTFASQPTNVGNIPWEPISRTNTGRFLEGVVQASAMTSAAQADDIDVYEPISTFNTHWLLARATQASTVTSIKTSDIDPIVWESSSRVTGRFLANVAQASPTTDPAQPPANMAIPTNGGDTRSNPGPPYVHRREDTRQTAAPTDRAMPTQRGPTRSNPGPYIEERQDSLPTSTTLTTESTSTPYTPSYTTTCHGGRHYCGVSNFATPSPTTTTTTTTTESTSTSEPPYTPTYTTTYLGGRHDCPVSAFAAKTIQNNGGRSQRWVARQANITGAVTATPVNAIPVPKCSFNLSEGQYVCPTLMPVVPICSFDLEKGEYVCPTPTPNAGSIPPPEFFSTRTEFPTSTQNARSIPLPEHSSRTACPNGWCSHPTPSAITLQIVRKA</sequence>
<accession>A0A6A6ZCZ0</accession>
<proteinExistence type="predicted"/>
<feature type="signal peptide" evidence="2">
    <location>
        <begin position="1"/>
        <end position="15"/>
    </location>
</feature>
<organism evidence="3 4">
    <name type="scientific">Ophiobolus disseminans</name>
    <dbReference type="NCBI Taxonomy" id="1469910"/>
    <lineage>
        <taxon>Eukaryota</taxon>
        <taxon>Fungi</taxon>
        <taxon>Dikarya</taxon>
        <taxon>Ascomycota</taxon>
        <taxon>Pezizomycotina</taxon>
        <taxon>Dothideomycetes</taxon>
        <taxon>Pleosporomycetidae</taxon>
        <taxon>Pleosporales</taxon>
        <taxon>Pleosporineae</taxon>
        <taxon>Phaeosphaeriaceae</taxon>
        <taxon>Ophiobolus</taxon>
    </lineage>
</organism>
<evidence type="ECO:0000313" key="3">
    <source>
        <dbReference type="EMBL" id="KAF2818553.1"/>
    </source>
</evidence>
<feature type="compositionally biased region" description="Low complexity" evidence="1">
    <location>
        <begin position="231"/>
        <end position="246"/>
    </location>
</feature>
<evidence type="ECO:0000313" key="4">
    <source>
        <dbReference type="Proteomes" id="UP000799424"/>
    </source>
</evidence>